<dbReference type="Proteomes" id="UP000004994">
    <property type="component" value="Unassembled WGS sequence"/>
</dbReference>
<keyword evidence="2" id="KW-1185">Reference proteome</keyword>
<dbReference type="AlphaFoldDB" id="A0A494G8N8"/>
<name>A0A494G8N8_SOLLC</name>
<organism evidence="1">
    <name type="scientific">Solanum lycopersicum</name>
    <name type="common">Tomato</name>
    <name type="synonym">Lycopersicon esculentum</name>
    <dbReference type="NCBI Taxonomy" id="4081"/>
    <lineage>
        <taxon>Eukaryota</taxon>
        <taxon>Viridiplantae</taxon>
        <taxon>Streptophyta</taxon>
        <taxon>Embryophyta</taxon>
        <taxon>Tracheophyta</taxon>
        <taxon>Spermatophyta</taxon>
        <taxon>Magnoliopsida</taxon>
        <taxon>eudicotyledons</taxon>
        <taxon>Gunneridae</taxon>
        <taxon>Pentapetalae</taxon>
        <taxon>asterids</taxon>
        <taxon>lamiids</taxon>
        <taxon>Solanales</taxon>
        <taxon>Solanaceae</taxon>
        <taxon>Solanoideae</taxon>
        <taxon>Solaneae</taxon>
        <taxon>Solanum</taxon>
        <taxon>Solanum subgen. Lycopersicon</taxon>
    </lineage>
</organism>
<reference evidence="1" key="1">
    <citation type="journal article" date="2012" name="Nature">
        <title>The tomato genome sequence provides insights into fleshy fruit evolution.</title>
        <authorList>
            <consortium name="Tomato Genome Consortium"/>
        </authorList>
    </citation>
    <scope>NUCLEOTIDE SEQUENCE [LARGE SCALE GENOMIC DNA]</scope>
    <source>
        <strain evidence="1">cv. Heinz 1706</strain>
    </source>
</reference>
<evidence type="ECO:0000313" key="2">
    <source>
        <dbReference type="Proteomes" id="UP000004994"/>
    </source>
</evidence>
<dbReference type="EnsemblPlants" id="Solyc00g010520.1.1">
    <property type="protein sequence ID" value="Solyc00g010520.1.1.1.CDS"/>
    <property type="gene ID" value="Solyc00g010520.1"/>
</dbReference>
<protein>
    <submittedName>
        <fullName evidence="1">Uncharacterized protein</fullName>
    </submittedName>
</protein>
<sequence>MDCHARRRSTVCAVQRRCWHVTLDVIRSCVLSTGGDVMPRPTSFDRESCPMAMMACHTQRRLTLYAVQRQ</sequence>
<accession>A0A494G8N8</accession>
<reference evidence="1" key="2">
    <citation type="submission" date="2019-04" db="UniProtKB">
        <authorList>
            <consortium name="EnsemblPlants"/>
        </authorList>
    </citation>
    <scope>IDENTIFICATION</scope>
    <source>
        <strain evidence="1">cv. Heinz 1706</strain>
    </source>
</reference>
<dbReference type="Gramene" id="Solyc00g010520.1.1">
    <property type="protein sequence ID" value="Solyc00g010520.1.1.1.CDS"/>
    <property type="gene ID" value="Solyc00g010520.1"/>
</dbReference>
<dbReference type="InParanoid" id="A0A494G8N8"/>
<evidence type="ECO:0000313" key="1">
    <source>
        <dbReference type="EnsemblPlants" id="Solyc00g010520.1.1.1.CDS"/>
    </source>
</evidence>
<proteinExistence type="predicted"/>
<dbReference type="PaxDb" id="4081-Solyc00g010520.1.1"/>